<dbReference type="InterPro" id="IPR000917">
    <property type="entry name" value="Sulfatase_N"/>
</dbReference>
<dbReference type="InterPro" id="IPR017850">
    <property type="entry name" value="Alkaline_phosphatase_core_sf"/>
</dbReference>
<dbReference type="Gene3D" id="3.40.720.10">
    <property type="entry name" value="Alkaline Phosphatase, subunit A"/>
    <property type="match status" value="1"/>
</dbReference>
<dbReference type="GO" id="GO:0016776">
    <property type="term" value="F:phosphotransferase activity, phosphate group as acceptor"/>
    <property type="evidence" value="ECO:0007669"/>
    <property type="project" value="TreeGrafter"/>
</dbReference>
<dbReference type="EMBL" id="JARGYU010000002">
    <property type="protein sequence ID" value="MDZ5761408.1"/>
    <property type="molecule type" value="Genomic_DNA"/>
</dbReference>
<proteinExistence type="predicted"/>
<feature type="transmembrane region" description="Helical" evidence="1">
    <location>
        <begin position="54"/>
        <end position="73"/>
    </location>
</feature>
<dbReference type="PANTHER" id="PTHR30443">
    <property type="entry name" value="INNER MEMBRANE PROTEIN"/>
    <property type="match status" value="1"/>
</dbReference>
<dbReference type="SUPFAM" id="SSF53649">
    <property type="entry name" value="Alkaline phosphatase-like"/>
    <property type="match status" value="1"/>
</dbReference>
<keyword evidence="4" id="KW-1185">Reference proteome</keyword>
<accession>A0AAE4VKZ3</accession>
<evidence type="ECO:0000313" key="4">
    <source>
        <dbReference type="Proteomes" id="UP001289135"/>
    </source>
</evidence>
<dbReference type="InterPro" id="IPR040423">
    <property type="entry name" value="PEA_transferase"/>
</dbReference>
<dbReference type="RefSeq" id="WP_322498836.1">
    <property type="nucleotide sequence ID" value="NZ_JARGYU010000002.1"/>
</dbReference>
<keyword evidence="1" id="KW-1133">Transmembrane helix</keyword>
<dbReference type="AlphaFoldDB" id="A0AAE4VKZ3"/>
<name>A0AAE4VKZ3_9RICK</name>
<feature type="domain" description="Sulfatase N-terminal" evidence="2">
    <location>
        <begin position="241"/>
        <end position="539"/>
    </location>
</feature>
<protein>
    <submittedName>
        <fullName evidence="3">Phosphatase/sulfatase family protein</fullName>
    </submittedName>
</protein>
<gene>
    <name evidence="3" type="ORF">Lyticum_00583</name>
</gene>
<feature type="transmembrane region" description="Helical" evidence="1">
    <location>
        <begin position="20"/>
        <end position="42"/>
    </location>
</feature>
<comment type="caution">
    <text evidence="3">The sequence shown here is derived from an EMBL/GenBank/DDBJ whole genome shotgun (WGS) entry which is preliminary data.</text>
</comment>
<keyword evidence="1" id="KW-0812">Transmembrane</keyword>
<dbReference type="GO" id="GO:0009244">
    <property type="term" value="P:lipopolysaccharide core region biosynthetic process"/>
    <property type="evidence" value="ECO:0007669"/>
    <property type="project" value="TreeGrafter"/>
</dbReference>
<feature type="transmembrane region" description="Helical" evidence="1">
    <location>
        <begin position="171"/>
        <end position="188"/>
    </location>
</feature>
<feature type="transmembrane region" description="Helical" evidence="1">
    <location>
        <begin position="126"/>
        <end position="146"/>
    </location>
</feature>
<reference evidence="3" key="1">
    <citation type="submission" date="2023-02" db="EMBL/GenBank/DDBJ databases">
        <title>Host association and intracellularity evolved multiple times independently in the Rickettsiales.</title>
        <authorList>
            <person name="Castelli M."/>
            <person name="Nardi T."/>
            <person name="Gammuto L."/>
            <person name="Bellinzona G."/>
            <person name="Sabaneyeva E."/>
            <person name="Potekhin A."/>
            <person name="Serra V."/>
            <person name="Petroni G."/>
            <person name="Sassera D."/>
        </authorList>
    </citation>
    <scope>NUCLEOTIDE SEQUENCE</scope>
    <source>
        <strain evidence="3">USBL-36I1</strain>
    </source>
</reference>
<sequence length="558" mass="65794">MNILRNTFINKYIHAIREKAGISILPALVFSIFFYIPIILFSIKCNNCDSIIDILKIIIEFCILFFNIFFLYFIIAWNNLLYHVIICVTYACGGLSTYFLINYKIILDYDIIENWYYNGVTSISNLIYTGQSIIISIMFIIIAIFITRKSRDLYHSNREIYFSYYFKKSKSFDFINIVANILCIFWFLPMNDKISTQYVPFNIIKYGFNSIYESNRNYFLSKIDISKHYQFIFHKTNQQITIILVIGNSLVSNAMSINNPDIVNNTPLLKKLDNLISFTNNYLPYNNNNLAFSSVMFRRLFFGKEPDKYHETSIISVMKSIGFKTTVLSSYPKDVHHKFSDIFLEADVLIYKNDIENKISKQDKYCNDHNLIELLRKVINKNDNNFIILHTVGNTWPYHERYSKDLKIFSPDCSSSVPSNCSFSEIINSYNNSILNTDNLLYNIINEYKSTTSILFFVSDQGQDNILNNNRYILNNDNNMPLLKFDEKYMWMINNNEMMVWFSKKFSENYKNNTYYILNKRHKLITIGDIFHSILGCIDVKSDIIDQRFNLCSSHDHY</sequence>
<evidence type="ECO:0000313" key="3">
    <source>
        <dbReference type="EMBL" id="MDZ5761408.1"/>
    </source>
</evidence>
<evidence type="ECO:0000259" key="2">
    <source>
        <dbReference type="Pfam" id="PF00884"/>
    </source>
</evidence>
<feature type="transmembrane region" description="Helical" evidence="1">
    <location>
        <begin position="80"/>
        <end position="106"/>
    </location>
</feature>
<dbReference type="Proteomes" id="UP001289135">
    <property type="component" value="Unassembled WGS sequence"/>
</dbReference>
<dbReference type="PANTHER" id="PTHR30443:SF0">
    <property type="entry name" value="PHOSPHOETHANOLAMINE TRANSFERASE EPTA"/>
    <property type="match status" value="1"/>
</dbReference>
<keyword evidence="1" id="KW-0472">Membrane</keyword>
<organism evidence="3 4">
    <name type="scientific">Lyticum sinuosum</name>
    <dbReference type="NCBI Taxonomy" id="1332059"/>
    <lineage>
        <taxon>Bacteria</taxon>
        <taxon>Pseudomonadati</taxon>
        <taxon>Pseudomonadota</taxon>
        <taxon>Alphaproteobacteria</taxon>
        <taxon>Rickettsiales</taxon>
        <taxon>Lyticum</taxon>
    </lineage>
</organism>
<dbReference type="Pfam" id="PF00884">
    <property type="entry name" value="Sulfatase"/>
    <property type="match status" value="1"/>
</dbReference>
<dbReference type="GO" id="GO:0005886">
    <property type="term" value="C:plasma membrane"/>
    <property type="evidence" value="ECO:0007669"/>
    <property type="project" value="UniProtKB-SubCell"/>
</dbReference>
<evidence type="ECO:0000256" key="1">
    <source>
        <dbReference type="SAM" id="Phobius"/>
    </source>
</evidence>